<protein>
    <submittedName>
        <fullName evidence="2">Uncharacterized protein</fullName>
    </submittedName>
</protein>
<evidence type="ECO:0000313" key="2">
    <source>
        <dbReference type="EMBL" id="TGO92083.1"/>
    </source>
</evidence>
<feature type="compositionally biased region" description="Basic and acidic residues" evidence="1">
    <location>
        <begin position="29"/>
        <end position="49"/>
    </location>
</feature>
<feature type="compositionally biased region" description="Basic and acidic residues" evidence="1">
    <location>
        <begin position="56"/>
        <end position="65"/>
    </location>
</feature>
<dbReference type="Proteomes" id="UP000297280">
    <property type="component" value="Unassembled WGS sequence"/>
</dbReference>
<dbReference type="AlphaFoldDB" id="A0A4Z1L6H1"/>
<feature type="region of interest" description="Disordered" evidence="1">
    <location>
        <begin position="134"/>
        <end position="172"/>
    </location>
</feature>
<sequence>MAVAQQRPAPTYQSLFLGSKTIFTNNPFRRKDDESKKKRHDRDDQKEAPRGGSRASSRDNHKRPPYDVTFKTTSESNLRRTIGQYATMSRLAGDVGILLQDAEGKLEELRKTDERLSGLGPVGTDVKRYIKKEEKDLKGEEPMQRGGNVKAHDDLSKDVPGSSSETSETTRTMKTIGVYLRLTLDRYSGILKSDDCQKNEDKKKVVQELLSSSLKLKAKHEEALSILAIDNPQEQSRESRSDTRVSRPKNARNHTEHARKPVSKSS</sequence>
<feature type="region of interest" description="Disordered" evidence="1">
    <location>
        <begin position="23"/>
        <end position="74"/>
    </location>
</feature>
<name>A0A4Z1L6H1_9HELO</name>
<feature type="compositionally biased region" description="Basic and acidic residues" evidence="1">
    <location>
        <begin position="134"/>
        <end position="143"/>
    </location>
</feature>
<evidence type="ECO:0000313" key="3">
    <source>
        <dbReference type="Proteomes" id="UP000297280"/>
    </source>
</evidence>
<organism evidence="2 3">
    <name type="scientific">Botrytis porri</name>
    <dbReference type="NCBI Taxonomy" id="87229"/>
    <lineage>
        <taxon>Eukaryota</taxon>
        <taxon>Fungi</taxon>
        <taxon>Dikarya</taxon>
        <taxon>Ascomycota</taxon>
        <taxon>Pezizomycotina</taxon>
        <taxon>Leotiomycetes</taxon>
        <taxon>Helotiales</taxon>
        <taxon>Sclerotiniaceae</taxon>
        <taxon>Botrytis</taxon>
    </lineage>
</organism>
<gene>
    <name evidence="2" type="ORF">BPOR_0011g00340</name>
</gene>
<evidence type="ECO:0000256" key="1">
    <source>
        <dbReference type="SAM" id="MobiDB-lite"/>
    </source>
</evidence>
<feature type="compositionally biased region" description="Low complexity" evidence="1">
    <location>
        <begin position="162"/>
        <end position="172"/>
    </location>
</feature>
<keyword evidence="3" id="KW-1185">Reference proteome</keyword>
<accession>A0A4Z1L6H1</accession>
<feature type="compositionally biased region" description="Basic and acidic residues" evidence="1">
    <location>
        <begin position="235"/>
        <end position="245"/>
    </location>
</feature>
<dbReference type="EMBL" id="PQXO01000011">
    <property type="protein sequence ID" value="TGO92083.1"/>
    <property type="molecule type" value="Genomic_DNA"/>
</dbReference>
<comment type="caution">
    <text evidence="2">The sequence shown here is derived from an EMBL/GenBank/DDBJ whole genome shotgun (WGS) entry which is preliminary data.</text>
</comment>
<reference evidence="2 3" key="1">
    <citation type="submission" date="2017-12" db="EMBL/GenBank/DDBJ databases">
        <title>Comparative genomics of Botrytis spp.</title>
        <authorList>
            <person name="Valero-Jimenez C.A."/>
            <person name="Tapia P."/>
            <person name="Veloso J."/>
            <person name="Silva-Moreno E."/>
            <person name="Staats M."/>
            <person name="Valdes J.H."/>
            <person name="Van Kan J.A.L."/>
        </authorList>
    </citation>
    <scope>NUCLEOTIDE SEQUENCE [LARGE SCALE GENOMIC DNA]</scope>
    <source>
        <strain evidence="2 3">MUCL3349</strain>
    </source>
</reference>
<feature type="region of interest" description="Disordered" evidence="1">
    <location>
        <begin position="227"/>
        <end position="266"/>
    </location>
</feature>
<proteinExistence type="predicted"/>